<gene>
    <name evidence="5" type="primary">tesB</name>
    <name evidence="5" type="ORF">ACFO1V_15130</name>
</gene>
<dbReference type="Gene3D" id="2.40.160.210">
    <property type="entry name" value="Acyl-CoA thioesterase, double hotdog domain"/>
    <property type="match status" value="1"/>
</dbReference>
<dbReference type="InterPro" id="IPR042171">
    <property type="entry name" value="Acyl-CoA_hotdog"/>
</dbReference>
<evidence type="ECO:0000259" key="3">
    <source>
        <dbReference type="Pfam" id="PF02551"/>
    </source>
</evidence>
<dbReference type="InterPro" id="IPR025652">
    <property type="entry name" value="TesB_C"/>
</dbReference>
<evidence type="ECO:0000313" key="6">
    <source>
        <dbReference type="Proteomes" id="UP001596042"/>
    </source>
</evidence>
<evidence type="ECO:0000259" key="4">
    <source>
        <dbReference type="Pfam" id="PF13622"/>
    </source>
</evidence>
<dbReference type="PANTHER" id="PTHR11066">
    <property type="entry name" value="ACYL-COA THIOESTERASE"/>
    <property type="match status" value="1"/>
</dbReference>
<dbReference type="CDD" id="cd03445">
    <property type="entry name" value="Thioesterase_II_repeat2"/>
    <property type="match status" value="1"/>
</dbReference>
<proteinExistence type="inferred from homology"/>
<dbReference type="CDD" id="cd03444">
    <property type="entry name" value="Thioesterase_II_repeat1"/>
    <property type="match status" value="1"/>
</dbReference>
<feature type="domain" description="Acyl-CoA thioesterase-like N-terminal HotDog" evidence="4">
    <location>
        <begin position="40"/>
        <end position="119"/>
    </location>
</feature>
<reference evidence="6" key="1">
    <citation type="journal article" date="2019" name="Int. J. Syst. Evol. Microbiol.">
        <title>The Global Catalogue of Microorganisms (GCM) 10K type strain sequencing project: providing services to taxonomists for standard genome sequencing and annotation.</title>
        <authorList>
            <consortium name="The Broad Institute Genomics Platform"/>
            <consortium name="The Broad Institute Genome Sequencing Center for Infectious Disease"/>
            <person name="Wu L."/>
            <person name="Ma J."/>
        </authorList>
    </citation>
    <scope>NUCLEOTIDE SEQUENCE [LARGE SCALE GENOMIC DNA]</scope>
    <source>
        <strain evidence="6">CGMCC 1.15731</strain>
    </source>
</reference>
<dbReference type="EMBL" id="JBHSEL010000126">
    <property type="protein sequence ID" value="MFC4626521.1"/>
    <property type="molecule type" value="Genomic_DNA"/>
</dbReference>
<comment type="caution">
    <text evidence="5">The sequence shown here is derived from an EMBL/GenBank/DDBJ whole genome shotgun (WGS) entry which is preliminary data.</text>
</comment>
<dbReference type="Proteomes" id="UP001596042">
    <property type="component" value="Unassembled WGS sequence"/>
</dbReference>
<comment type="similarity">
    <text evidence="1">Belongs to the C/M/P thioester hydrolase family.</text>
</comment>
<evidence type="ECO:0000256" key="1">
    <source>
        <dbReference type="ARBA" id="ARBA00006538"/>
    </source>
</evidence>
<name>A0ABV9HBQ4_9HYPH</name>
<dbReference type="InterPro" id="IPR049449">
    <property type="entry name" value="TesB_ACOT8-like_N"/>
</dbReference>
<dbReference type="NCBIfam" id="TIGR00189">
    <property type="entry name" value="tesB"/>
    <property type="match status" value="1"/>
</dbReference>
<dbReference type="RefSeq" id="WP_374830669.1">
    <property type="nucleotide sequence ID" value="NZ_JBHEEZ010000005.1"/>
</dbReference>
<accession>A0ABV9HBQ4</accession>
<dbReference type="InterPro" id="IPR003703">
    <property type="entry name" value="Acyl_CoA_thio"/>
</dbReference>
<dbReference type="InterPro" id="IPR029069">
    <property type="entry name" value="HotDog_dom_sf"/>
</dbReference>
<dbReference type="SUPFAM" id="SSF54637">
    <property type="entry name" value="Thioesterase/thiol ester dehydrase-isomerase"/>
    <property type="match status" value="2"/>
</dbReference>
<dbReference type="PANTHER" id="PTHR11066:SF34">
    <property type="entry name" value="ACYL-COENZYME A THIOESTERASE 8"/>
    <property type="match status" value="1"/>
</dbReference>
<protein>
    <submittedName>
        <fullName evidence="5">Acyl-CoA thioesterase II</fullName>
    </submittedName>
</protein>
<dbReference type="Pfam" id="PF02551">
    <property type="entry name" value="Acyl_CoA_thio"/>
    <property type="match status" value="1"/>
</dbReference>
<dbReference type="Pfam" id="PF13622">
    <property type="entry name" value="4HBT_3"/>
    <property type="match status" value="1"/>
</dbReference>
<keyword evidence="2" id="KW-0378">Hydrolase</keyword>
<organism evidence="5 6">
    <name type="scientific">Daeguia caeni</name>
    <dbReference type="NCBI Taxonomy" id="439612"/>
    <lineage>
        <taxon>Bacteria</taxon>
        <taxon>Pseudomonadati</taxon>
        <taxon>Pseudomonadota</taxon>
        <taxon>Alphaproteobacteria</taxon>
        <taxon>Hyphomicrobiales</taxon>
        <taxon>Brucellaceae</taxon>
        <taxon>Daeguia</taxon>
    </lineage>
</organism>
<evidence type="ECO:0000256" key="2">
    <source>
        <dbReference type="ARBA" id="ARBA00022801"/>
    </source>
</evidence>
<evidence type="ECO:0000313" key="5">
    <source>
        <dbReference type="EMBL" id="MFC4626521.1"/>
    </source>
</evidence>
<sequence>MSECETAFVEQTAAMEQLLSILDLEMLDEDLFRGNSPQVGWQRVFGGQVIGQALIAAQRTVDRERHVHSLHGYFMRPGDPAVPIIYEVNRMRDGSSFNTRHVLARQHGKAIFSLLASFQIDEAGLDYQKPMPEGLPLPEQLVGDRDIPEVYLKKAPENVRRYWERERPVELKPVSLTHYLSREKLPPVQHVWVRARGIVPDDRALQAAILAYLSDMTLLDTSLFPHGRSIFDRDIQVASLDHSMWFHRPFRMDDWLLYTQDTPSSSGALGFNRGALYTRDGVLIASVAQEGLIRVHGMDK</sequence>
<keyword evidence="6" id="KW-1185">Reference proteome</keyword>
<feature type="domain" description="Acyl-CoA thioesterase 2 C-terminal" evidence="3">
    <location>
        <begin position="164"/>
        <end position="292"/>
    </location>
</feature>